<reference evidence="2" key="1">
    <citation type="submission" date="2014-09" db="EMBL/GenBank/DDBJ databases">
        <authorList>
            <person name="Magalhaes I.L.F."/>
            <person name="Oliveira U."/>
            <person name="Santos F.R."/>
            <person name="Vidigal T.H.D.A."/>
            <person name="Brescovit A.D."/>
            <person name="Santos A.J."/>
        </authorList>
    </citation>
    <scope>NUCLEOTIDE SEQUENCE</scope>
    <source>
        <tissue evidence="2">Shoot tissue taken approximately 20 cm above the soil surface</tissue>
    </source>
</reference>
<name>A0A0A9GQP3_ARUDO</name>
<organism evidence="2">
    <name type="scientific">Arundo donax</name>
    <name type="common">Giant reed</name>
    <name type="synonym">Donax arundinaceus</name>
    <dbReference type="NCBI Taxonomy" id="35708"/>
    <lineage>
        <taxon>Eukaryota</taxon>
        <taxon>Viridiplantae</taxon>
        <taxon>Streptophyta</taxon>
        <taxon>Embryophyta</taxon>
        <taxon>Tracheophyta</taxon>
        <taxon>Spermatophyta</taxon>
        <taxon>Magnoliopsida</taxon>
        <taxon>Liliopsida</taxon>
        <taxon>Poales</taxon>
        <taxon>Poaceae</taxon>
        <taxon>PACMAD clade</taxon>
        <taxon>Arundinoideae</taxon>
        <taxon>Arundineae</taxon>
        <taxon>Arundo</taxon>
    </lineage>
</organism>
<protein>
    <submittedName>
        <fullName evidence="2">Uncharacterized protein</fullName>
    </submittedName>
</protein>
<reference evidence="2" key="2">
    <citation type="journal article" date="2015" name="Data Brief">
        <title>Shoot transcriptome of the giant reed, Arundo donax.</title>
        <authorList>
            <person name="Barrero R.A."/>
            <person name="Guerrero F.D."/>
            <person name="Moolhuijzen P."/>
            <person name="Goolsby J.A."/>
            <person name="Tidwell J."/>
            <person name="Bellgard S.E."/>
            <person name="Bellgard M.I."/>
        </authorList>
    </citation>
    <scope>NUCLEOTIDE SEQUENCE</scope>
    <source>
        <tissue evidence="2">Shoot tissue taken approximately 20 cm above the soil surface</tissue>
    </source>
</reference>
<accession>A0A0A9GQP3</accession>
<proteinExistence type="predicted"/>
<sequence>MERSMTPSPLKETTAMCSAACTTAASPPLWPPSDSQLPSGDGLM</sequence>
<evidence type="ECO:0000256" key="1">
    <source>
        <dbReference type="SAM" id="MobiDB-lite"/>
    </source>
</evidence>
<evidence type="ECO:0000313" key="2">
    <source>
        <dbReference type="EMBL" id="JAE26772.1"/>
    </source>
</evidence>
<feature type="region of interest" description="Disordered" evidence="1">
    <location>
        <begin position="23"/>
        <end position="44"/>
    </location>
</feature>
<dbReference type="AlphaFoldDB" id="A0A0A9GQP3"/>
<dbReference type="EMBL" id="GBRH01171124">
    <property type="protein sequence ID" value="JAE26772.1"/>
    <property type="molecule type" value="Transcribed_RNA"/>
</dbReference>